<evidence type="ECO:0000256" key="3">
    <source>
        <dbReference type="SAM" id="MobiDB-lite"/>
    </source>
</evidence>
<sequence length="197" mass="21404">MDENAVHVVAIAGSLREESYTRPALRHALDAAEAAGASTELIDLRELEIPLFDADDDEAGDASELARRVREAEAILLGTPMYHGSYSSVLKTALDYCGFDEFENKTVGLLAVSGGSFPIGALDHLRVVCRALDAWVLPHQAAVPNAHSRFEGRELVDEDVRQRVETLGTRAVQFANIEPDPDSFESRENVGADERAG</sequence>
<evidence type="ECO:0000256" key="1">
    <source>
        <dbReference type="ARBA" id="ARBA00001966"/>
    </source>
</evidence>
<dbReference type="Pfam" id="PF03358">
    <property type="entry name" value="FMN_red"/>
    <property type="match status" value="1"/>
</dbReference>
<dbReference type="GO" id="GO:0010181">
    <property type="term" value="F:FMN binding"/>
    <property type="evidence" value="ECO:0007669"/>
    <property type="project" value="TreeGrafter"/>
</dbReference>
<dbReference type="GO" id="GO:0016491">
    <property type="term" value="F:oxidoreductase activity"/>
    <property type="evidence" value="ECO:0007669"/>
    <property type="project" value="InterPro"/>
</dbReference>
<organism evidence="5 6">
    <name type="scientific">Natronococcus amylolyticus DSM 10524</name>
    <dbReference type="NCBI Taxonomy" id="1227497"/>
    <lineage>
        <taxon>Archaea</taxon>
        <taxon>Methanobacteriati</taxon>
        <taxon>Methanobacteriota</taxon>
        <taxon>Stenosarchaea group</taxon>
        <taxon>Halobacteria</taxon>
        <taxon>Halobacteriales</taxon>
        <taxon>Natrialbaceae</taxon>
        <taxon>Natronococcus</taxon>
    </lineage>
</organism>
<dbReference type="RefSeq" id="WP_005557406.1">
    <property type="nucleotide sequence ID" value="NZ_AOIB01000028.1"/>
</dbReference>
<evidence type="ECO:0000313" key="5">
    <source>
        <dbReference type="EMBL" id="ELY56138.1"/>
    </source>
</evidence>
<evidence type="ECO:0000256" key="2">
    <source>
        <dbReference type="ARBA" id="ARBA00038292"/>
    </source>
</evidence>
<dbReference type="STRING" id="1227497.C491_14362"/>
<evidence type="ECO:0000313" key="6">
    <source>
        <dbReference type="Proteomes" id="UP000011688"/>
    </source>
</evidence>
<dbReference type="Proteomes" id="UP000011688">
    <property type="component" value="Unassembled WGS sequence"/>
</dbReference>
<dbReference type="PATRIC" id="fig|1227497.3.peg.2932"/>
<dbReference type="InterPro" id="IPR005025">
    <property type="entry name" value="FMN_Rdtase-like_dom"/>
</dbReference>
<dbReference type="eggNOG" id="arCOG04624">
    <property type="taxonomic scope" value="Archaea"/>
</dbReference>
<protein>
    <submittedName>
        <fullName evidence="5">NADPH-dependent FMN reductase</fullName>
    </submittedName>
</protein>
<dbReference type="PANTHER" id="PTHR30543">
    <property type="entry name" value="CHROMATE REDUCTASE"/>
    <property type="match status" value="1"/>
</dbReference>
<dbReference type="OrthoDB" id="9059at2157"/>
<comment type="similarity">
    <text evidence="2">Belongs to the SsuE family. Isf subfamily.</text>
</comment>
<dbReference type="Gene3D" id="3.40.50.360">
    <property type="match status" value="1"/>
</dbReference>
<name>L9X6C6_9EURY</name>
<dbReference type="InterPro" id="IPR050712">
    <property type="entry name" value="NAD(P)H-dep_reductase"/>
</dbReference>
<feature type="compositionally biased region" description="Basic and acidic residues" evidence="3">
    <location>
        <begin position="184"/>
        <end position="197"/>
    </location>
</feature>
<dbReference type="SUPFAM" id="SSF52218">
    <property type="entry name" value="Flavoproteins"/>
    <property type="match status" value="1"/>
</dbReference>
<feature type="region of interest" description="Disordered" evidence="3">
    <location>
        <begin position="178"/>
        <end position="197"/>
    </location>
</feature>
<dbReference type="PANTHER" id="PTHR30543:SF21">
    <property type="entry name" value="NAD(P)H-DEPENDENT FMN REDUCTASE LOT6"/>
    <property type="match status" value="1"/>
</dbReference>
<proteinExistence type="inferred from homology"/>
<gene>
    <name evidence="5" type="ORF">C491_14362</name>
</gene>
<accession>L9X6C6</accession>
<dbReference type="InterPro" id="IPR029039">
    <property type="entry name" value="Flavoprotein-like_sf"/>
</dbReference>
<evidence type="ECO:0000259" key="4">
    <source>
        <dbReference type="Pfam" id="PF03358"/>
    </source>
</evidence>
<comment type="cofactor">
    <cofactor evidence="1">
        <name>[4Fe-4S] cluster</name>
        <dbReference type="ChEBI" id="CHEBI:49883"/>
    </cofactor>
</comment>
<reference evidence="5 6" key="1">
    <citation type="journal article" date="2014" name="PLoS Genet.">
        <title>Phylogenetically driven sequencing of extremely halophilic archaea reveals strategies for static and dynamic osmo-response.</title>
        <authorList>
            <person name="Becker E.A."/>
            <person name="Seitzer P.M."/>
            <person name="Tritt A."/>
            <person name="Larsen D."/>
            <person name="Krusor M."/>
            <person name="Yao A.I."/>
            <person name="Wu D."/>
            <person name="Madern D."/>
            <person name="Eisen J.A."/>
            <person name="Darling A.E."/>
            <person name="Facciotti M.T."/>
        </authorList>
    </citation>
    <scope>NUCLEOTIDE SEQUENCE [LARGE SCALE GENOMIC DNA]</scope>
    <source>
        <strain evidence="5 6">DSM 10524</strain>
    </source>
</reference>
<keyword evidence="6" id="KW-1185">Reference proteome</keyword>
<dbReference type="EMBL" id="AOIB01000028">
    <property type="protein sequence ID" value="ELY56138.1"/>
    <property type="molecule type" value="Genomic_DNA"/>
</dbReference>
<comment type="caution">
    <text evidence="5">The sequence shown here is derived from an EMBL/GenBank/DDBJ whole genome shotgun (WGS) entry which is preliminary data.</text>
</comment>
<dbReference type="AlphaFoldDB" id="L9X6C6"/>
<dbReference type="GO" id="GO:0005829">
    <property type="term" value="C:cytosol"/>
    <property type="evidence" value="ECO:0007669"/>
    <property type="project" value="TreeGrafter"/>
</dbReference>
<feature type="domain" description="NADPH-dependent FMN reductase-like" evidence="4">
    <location>
        <begin position="7"/>
        <end position="147"/>
    </location>
</feature>